<evidence type="ECO:0000256" key="2">
    <source>
        <dbReference type="ARBA" id="ARBA00023163"/>
    </source>
</evidence>
<evidence type="ECO:0000313" key="5">
    <source>
        <dbReference type="Proteomes" id="UP000240830"/>
    </source>
</evidence>
<dbReference type="Pfam" id="PF08581">
    <property type="entry name" value="Tup_N"/>
    <property type="match status" value="1"/>
</dbReference>
<evidence type="ECO:0000313" key="4">
    <source>
        <dbReference type="EMBL" id="PJF19009.1"/>
    </source>
</evidence>
<accession>A0A2H9TMR7</accession>
<evidence type="ECO:0000256" key="1">
    <source>
        <dbReference type="ARBA" id="ARBA00023015"/>
    </source>
</evidence>
<gene>
    <name evidence="4" type="ORF">PSACC_01175</name>
</gene>
<reference evidence="4 5" key="1">
    <citation type="submission" date="2016-10" db="EMBL/GenBank/DDBJ databases">
        <title>The genome of Paramicrosporidium saccamoebae is the missing link in understanding Cryptomycota and Microsporidia evolution.</title>
        <authorList>
            <person name="Quandt C.A."/>
            <person name="Beaudet D."/>
            <person name="Corsaro D."/>
            <person name="Michel R."/>
            <person name="Corradi N."/>
            <person name="James T."/>
        </authorList>
    </citation>
    <scope>NUCLEOTIDE SEQUENCE [LARGE SCALE GENOMIC DNA]</scope>
    <source>
        <strain evidence="4 5">KSL3</strain>
    </source>
</reference>
<comment type="caution">
    <text evidence="4">The sequence shown here is derived from an EMBL/GenBank/DDBJ whole genome shotgun (WGS) entry which is preliminary data.</text>
</comment>
<feature type="domain" description="Transcriptional repressor Tup1 N-terminal" evidence="3">
    <location>
        <begin position="15"/>
        <end position="48"/>
    </location>
</feature>
<keyword evidence="5" id="KW-1185">Reference proteome</keyword>
<name>A0A2H9TMR7_9FUNG</name>
<dbReference type="Proteomes" id="UP000240830">
    <property type="component" value="Unassembled WGS sequence"/>
</dbReference>
<sequence length="71" mass="7986">MYGHRGQNNITPRYLELLEALKNEYENMFQEISMSKMHREDVELKSTAKAMINVSSALPPGGLFVASEGVL</sequence>
<dbReference type="OrthoDB" id="3253044at2759"/>
<keyword evidence="1" id="KW-0805">Transcription regulation</keyword>
<proteinExistence type="predicted"/>
<dbReference type="EMBL" id="MTSL01000088">
    <property type="protein sequence ID" value="PJF19009.1"/>
    <property type="molecule type" value="Genomic_DNA"/>
</dbReference>
<organism evidence="4 5">
    <name type="scientific">Paramicrosporidium saccamoebae</name>
    <dbReference type="NCBI Taxonomy" id="1246581"/>
    <lineage>
        <taxon>Eukaryota</taxon>
        <taxon>Fungi</taxon>
        <taxon>Fungi incertae sedis</taxon>
        <taxon>Cryptomycota</taxon>
        <taxon>Cryptomycota incertae sedis</taxon>
        <taxon>Paramicrosporidium</taxon>
    </lineage>
</organism>
<keyword evidence="2" id="KW-0804">Transcription</keyword>
<dbReference type="AlphaFoldDB" id="A0A2H9TMR7"/>
<protein>
    <recommendedName>
        <fullName evidence="3">Transcriptional repressor Tup1 N-terminal domain-containing protein</fullName>
    </recommendedName>
</protein>
<dbReference type="Gene3D" id="1.20.5.340">
    <property type="match status" value="1"/>
</dbReference>
<dbReference type="InterPro" id="IPR013890">
    <property type="entry name" value="Tscrpt_rep_Tup1_N"/>
</dbReference>
<evidence type="ECO:0000259" key="3">
    <source>
        <dbReference type="Pfam" id="PF08581"/>
    </source>
</evidence>